<evidence type="ECO:0000313" key="3">
    <source>
        <dbReference type="Proteomes" id="UP000271162"/>
    </source>
</evidence>
<feature type="compositionally biased region" description="Basic and acidic residues" evidence="1">
    <location>
        <begin position="88"/>
        <end position="107"/>
    </location>
</feature>
<feature type="compositionally biased region" description="Low complexity" evidence="1">
    <location>
        <begin position="193"/>
        <end position="212"/>
    </location>
</feature>
<dbReference type="EMBL" id="UYSL01023597">
    <property type="protein sequence ID" value="VDL82392.1"/>
    <property type="molecule type" value="Genomic_DNA"/>
</dbReference>
<dbReference type="Proteomes" id="UP000271162">
    <property type="component" value="Unassembled WGS sequence"/>
</dbReference>
<feature type="region of interest" description="Disordered" evidence="1">
    <location>
        <begin position="22"/>
        <end position="172"/>
    </location>
</feature>
<feature type="compositionally biased region" description="Polar residues" evidence="1">
    <location>
        <begin position="314"/>
        <end position="323"/>
    </location>
</feature>
<keyword evidence="3" id="KW-1185">Reference proteome</keyword>
<feature type="compositionally biased region" description="Basic and acidic residues" evidence="1">
    <location>
        <begin position="53"/>
        <end position="69"/>
    </location>
</feature>
<accession>A0A0N4YN68</accession>
<gene>
    <name evidence="2" type="ORF">NBR_LOCUS18667</name>
</gene>
<feature type="region of interest" description="Disordered" evidence="1">
    <location>
        <begin position="184"/>
        <end position="219"/>
    </location>
</feature>
<evidence type="ECO:0000256" key="1">
    <source>
        <dbReference type="SAM" id="MobiDB-lite"/>
    </source>
</evidence>
<feature type="compositionally biased region" description="Pro residues" evidence="1">
    <location>
        <begin position="280"/>
        <end position="295"/>
    </location>
</feature>
<reference evidence="4" key="1">
    <citation type="submission" date="2017-02" db="UniProtKB">
        <authorList>
            <consortium name="WormBaseParasite"/>
        </authorList>
    </citation>
    <scope>IDENTIFICATION</scope>
</reference>
<evidence type="ECO:0000313" key="2">
    <source>
        <dbReference type="EMBL" id="VDL82392.1"/>
    </source>
</evidence>
<evidence type="ECO:0000313" key="4">
    <source>
        <dbReference type="WBParaSite" id="NBR_0001866601-mRNA-1"/>
    </source>
</evidence>
<dbReference type="PRINTS" id="PR01217">
    <property type="entry name" value="PRICHEXTENSN"/>
</dbReference>
<proteinExistence type="predicted"/>
<reference evidence="2 3" key="2">
    <citation type="submission" date="2018-11" db="EMBL/GenBank/DDBJ databases">
        <authorList>
            <consortium name="Pathogen Informatics"/>
        </authorList>
    </citation>
    <scope>NUCLEOTIDE SEQUENCE [LARGE SCALE GENOMIC DNA]</scope>
</reference>
<feature type="region of interest" description="Disordered" evidence="1">
    <location>
        <begin position="247"/>
        <end position="323"/>
    </location>
</feature>
<protein>
    <submittedName>
        <fullName evidence="4">Vegetative cell wall protein gp1-like</fullName>
    </submittedName>
</protein>
<name>A0A0N4YN68_NIPBR</name>
<organism evidence="4">
    <name type="scientific">Nippostrongylus brasiliensis</name>
    <name type="common">Rat hookworm</name>
    <dbReference type="NCBI Taxonomy" id="27835"/>
    <lineage>
        <taxon>Eukaryota</taxon>
        <taxon>Metazoa</taxon>
        <taxon>Ecdysozoa</taxon>
        <taxon>Nematoda</taxon>
        <taxon>Chromadorea</taxon>
        <taxon>Rhabditida</taxon>
        <taxon>Rhabditina</taxon>
        <taxon>Rhabditomorpha</taxon>
        <taxon>Strongyloidea</taxon>
        <taxon>Heligmosomidae</taxon>
        <taxon>Nippostrongylus</taxon>
    </lineage>
</organism>
<dbReference type="WBParaSite" id="NBR_0001866601-mRNA-1">
    <property type="protein sequence ID" value="NBR_0001866601-mRNA-1"/>
    <property type="gene ID" value="NBR_0001866601"/>
</dbReference>
<dbReference type="OMA" id="WILIECR"/>
<sequence>MVYDLIIYDLTSLIEFFQSASASKASTSKLDSPSDASRGSSDQQSSASKLSKVKSERETKKKEQDEDKLVLSVVKPPPIDLSQVPPEIIEKLNKARTQEEKADDESSKLPNWLDLKKTQSVSVSLKPKAASKSQVGRVKPNLSQKKSIMKPPSTPTAKSSLPKKPSPKYRPKAAIVTFVAGAKGPTVAPPEQAPAQASPEAQKPPATKPAAQSVLQPKPVLTATKGVSIGQQSGAPPKTVVVAPQAGAKATLPTSVRRPVVVATKPPPAAPAAAPVSTVPKPPAQTTPGKPPSAQPPTQTTPGKPPPPKPSAEKISQSQPLLI</sequence>
<dbReference type="AlphaFoldDB" id="A0A0N4YN68"/>
<feature type="compositionally biased region" description="Low complexity" evidence="1">
    <location>
        <begin position="22"/>
        <end position="50"/>
    </location>
</feature>